<dbReference type="OrthoDB" id="10045365at2759"/>
<keyword evidence="3" id="KW-0677">Repeat</keyword>
<accession>A0A9X6RL99</accession>
<feature type="domain" description="NOTCH1 EGF-like calcium-binding" evidence="6">
    <location>
        <begin position="330"/>
        <end position="369"/>
    </location>
</feature>
<sequence>MPTLSRKPRYSSRNDPGLRVGVGLLQRQITVILPGLTALILGIGPTIEALVLPSQPREMRAFDSNSEAQQVQFYRLQVGSECEQTADCIGGECRADPVAGGDGGGNSGRKSCMCLPGTFRYVIAPALEICLRCRDLNALCSFDQECQCSDSNAVCDIQAPTGKGRCKCRPNFTPFFESRGKSPNFTCKTGGVQSVCSTDRDCSQIKFADSTGRLLELPRDPASNRHKPPIQAKCQAARSPVISTPPPALNIADVIQAGLEELDIFDSVIVSNATQSTSAPPTATSTRHQVPAFDIPEPRGSSNSTTVAEAFCKCPEGFAVARNDSYVCQDIDECADEEAGLNACNPVRLDNAQAVCVNTLGGFRCECNSTMALGQGLMATGGICCTEGHIPCLDSSRCIAFSKLCDGQPDCDQDCSDELYPFCNFNSYHSFPDFTHHPQCHEGVIQDQEVSSSASNVSKVPVITNGGFASVTAPDQQLYEDLLPLGARTSAASNRQMATPPSPLPTLPANMTAARLLGYILV</sequence>
<keyword evidence="2" id="KW-0732">Signal</keyword>
<dbReference type="InterPro" id="IPR049883">
    <property type="entry name" value="NOTCH1_EGF-like"/>
</dbReference>
<dbReference type="InterPro" id="IPR023415">
    <property type="entry name" value="LDLR_class-A_CS"/>
</dbReference>
<dbReference type="PROSITE" id="PS50068">
    <property type="entry name" value="LDLRA_2"/>
    <property type="match status" value="1"/>
</dbReference>
<keyword evidence="1" id="KW-0245">EGF-like domain</keyword>
<dbReference type="PANTHER" id="PTHR24039:SF53">
    <property type="entry name" value="EGF-LIKE DOMAIN-CONTAINING PROTEIN"/>
    <property type="match status" value="1"/>
</dbReference>
<dbReference type="InterPro" id="IPR002172">
    <property type="entry name" value="LDrepeatLR_classA_rpt"/>
</dbReference>
<comment type="caution">
    <text evidence="7">The sequence shown here is derived from an EMBL/GenBank/DDBJ whole genome shotgun (WGS) entry which is preliminary data.</text>
</comment>
<evidence type="ECO:0000256" key="4">
    <source>
        <dbReference type="ARBA" id="ARBA00023157"/>
    </source>
</evidence>
<evidence type="ECO:0000256" key="3">
    <source>
        <dbReference type="ARBA" id="ARBA00022737"/>
    </source>
</evidence>
<protein>
    <recommendedName>
        <fullName evidence="6">NOTCH1 EGF-like calcium-binding domain-containing protein</fullName>
    </recommendedName>
</protein>
<dbReference type="PANTHER" id="PTHR24039">
    <property type="entry name" value="FIBRILLIN-RELATED"/>
    <property type="match status" value="1"/>
</dbReference>
<evidence type="ECO:0000313" key="8">
    <source>
        <dbReference type="Proteomes" id="UP000192578"/>
    </source>
</evidence>
<dbReference type="PROSITE" id="PS01209">
    <property type="entry name" value="LDLRA_1"/>
    <property type="match status" value="1"/>
</dbReference>
<name>A0A9X6RL99_HYPEX</name>
<dbReference type="AlphaFoldDB" id="A0A9X6RL99"/>
<organism evidence="7 8">
    <name type="scientific">Hypsibius exemplaris</name>
    <name type="common">Freshwater tardigrade</name>
    <dbReference type="NCBI Taxonomy" id="2072580"/>
    <lineage>
        <taxon>Eukaryota</taxon>
        <taxon>Metazoa</taxon>
        <taxon>Ecdysozoa</taxon>
        <taxon>Tardigrada</taxon>
        <taxon>Eutardigrada</taxon>
        <taxon>Parachela</taxon>
        <taxon>Hypsibioidea</taxon>
        <taxon>Hypsibiidae</taxon>
        <taxon>Hypsibius</taxon>
    </lineage>
</organism>
<dbReference type="CDD" id="cd00054">
    <property type="entry name" value="EGF_CA"/>
    <property type="match status" value="1"/>
</dbReference>
<evidence type="ECO:0000256" key="2">
    <source>
        <dbReference type="ARBA" id="ARBA00022729"/>
    </source>
</evidence>
<dbReference type="Proteomes" id="UP000192578">
    <property type="component" value="Unassembled WGS sequence"/>
</dbReference>
<evidence type="ECO:0000256" key="1">
    <source>
        <dbReference type="ARBA" id="ARBA00022536"/>
    </source>
</evidence>
<evidence type="ECO:0000259" key="6">
    <source>
        <dbReference type="Pfam" id="PF07645"/>
    </source>
</evidence>
<dbReference type="CDD" id="cd00112">
    <property type="entry name" value="LDLa"/>
    <property type="match status" value="1"/>
</dbReference>
<evidence type="ECO:0000256" key="5">
    <source>
        <dbReference type="PROSITE-ProRule" id="PRU00124"/>
    </source>
</evidence>
<gene>
    <name evidence="7" type="ORF">BV898_16225</name>
</gene>
<reference evidence="8" key="1">
    <citation type="submission" date="2017-01" db="EMBL/GenBank/DDBJ databases">
        <title>Comparative genomics of anhydrobiosis in the tardigrade Hypsibius dujardini.</title>
        <authorList>
            <person name="Yoshida Y."/>
            <person name="Koutsovoulos G."/>
            <person name="Laetsch D."/>
            <person name="Stevens L."/>
            <person name="Kumar S."/>
            <person name="Horikawa D."/>
            <person name="Ishino K."/>
            <person name="Komine S."/>
            <person name="Tomita M."/>
            <person name="Blaxter M."/>
            <person name="Arakawa K."/>
        </authorList>
    </citation>
    <scope>NUCLEOTIDE SEQUENCE [LARGE SCALE GENOMIC DNA]</scope>
    <source>
        <strain evidence="8">Z151</strain>
    </source>
</reference>
<keyword evidence="4" id="KW-1015">Disulfide bond</keyword>
<dbReference type="Gene3D" id="2.10.25.10">
    <property type="entry name" value="Laminin"/>
    <property type="match status" value="1"/>
</dbReference>
<evidence type="ECO:0000313" key="7">
    <source>
        <dbReference type="EMBL" id="OWA51755.1"/>
    </source>
</evidence>
<keyword evidence="8" id="KW-1185">Reference proteome</keyword>
<comment type="caution">
    <text evidence="5">Lacks conserved residue(s) required for the propagation of feature annotation.</text>
</comment>
<dbReference type="Pfam" id="PF07645">
    <property type="entry name" value="EGF_CA"/>
    <property type="match status" value="1"/>
</dbReference>
<dbReference type="EMBL" id="MTYJ01000238">
    <property type="protein sequence ID" value="OWA51755.1"/>
    <property type="molecule type" value="Genomic_DNA"/>
</dbReference>
<proteinExistence type="predicted"/>